<dbReference type="AlphaFoldDB" id="A0A9W8GZ21"/>
<organism evidence="2 3">
    <name type="scientific">Coemansia pectinata</name>
    <dbReference type="NCBI Taxonomy" id="1052879"/>
    <lineage>
        <taxon>Eukaryota</taxon>
        <taxon>Fungi</taxon>
        <taxon>Fungi incertae sedis</taxon>
        <taxon>Zoopagomycota</taxon>
        <taxon>Kickxellomycotina</taxon>
        <taxon>Kickxellomycetes</taxon>
        <taxon>Kickxellales</taxon>
        <taxon>Kickxellaceae</taxon>
        <taxon>Coemansia</taxon>
    </lineage>
</organism>
<comment type="caution">
    <text evidence="2">The sequence shown here is derived from an EMBL/GenBank/DDBJ whole genome shotgun (WGS) entry which is preliminary data.</text>
</comment>
<dbReference type="Proteomes" id="UP001140011">
    <property type="component" value="Unassembled WGS sequence"/>
</dbReference>
<dbReference type="CDD" id="cd05379">
    <property type="entry name" value="CAP_bacterial"/>
    <property type="match status" value="1"/>
</dbReference>
<gene>
    <name evidence="2" type="ORF">GGI19_000990</name>
</gene>
<dbReference type="InterPro" id="IPR035940">
    <property type="entry name" value="CAP_sf"/>
</dbReference>
<dbReference type="Pfam" id="PF00188">
    <property type="entry name" value="CAP"/>
    <property type="match status" value="1"/>
</dbReference>
<dbReference type="SUPFAM" id="SSF55797">
    <property type="entry name" value="PR-1-like"/>
    <property type="match status" value="1"/>
</dbReference>
<dbReference type="Gene3D" id="3.40.33.10">
    <property type="entry name" value="CAP"/>
    <property type="match status" value="1"/>
</dbReference>
<reference evidence="2" key="1">
    <citation type="submission" date="2022-07" db="EMBL/GenBank/DDBJ databases">
        <title>Phylogenomic reconstructions and comparative analyses of Kickxellomycotina fungi.</title>
        <authorList>
            <person name="Reynolds N.K."/>
            <person name="Stajich J.E."/>
            <person name="Barry K."/>
            <person name="Grigoriev I.V."/>
            <person name="Crous P."/>
            <person name="Smith M.E."/>
        </authorList>
    </citation>
    <scope>NUCLEOTIDE SEQUENCE</scope>
    <source>
        <strain evidence="2">BCRC 34297</strain>
    </source>
</reference>
<keyword evidence="3" id="KW-1185">Reference proteome</keyword>
<dbReference type="InterPro" id="IPR014044">
    <property type="entry name" value="CAP_dom"/>
</dbReference>
<accession>A0A9W8GZ21</accession>
<name>A0A9W8GZ21_9FUNG</name>
<dbReference type="PANTHER" id="PTHR31157:SF1">
    <property type="entry name" value="SCP DOMAIN-CONTAINING PROTEIN"/>
    <property type="match status" value="1"/>
</dbReference>
<evidence type="ECO:0000313" key="3">
    <source>
        <dbReference type="Proteomes" id="UP001140011"/>
    </source>
</evidence>
<sequence>MANMLCLVNKLRQSKELYPLVYHKSLIQSAQTHAQFLANYRVVAHADASGFVGERLTELGYQWSLVAENVGAGTNSEVDIVEAWSKSARHLANILHPDIRYMGVSVSNGFWVQDFASPLDKSTVVPREQIKACPSTNSLHIYS</sequence>
<evidence type="ECO:0000313" key="2">
    <source>
        <dbReference type="EMBL" id="KAJ2756272.1"/>
    </source>
</evidence>
<dbReference type="PANTHER" id="PTHR31157">
    <property type="entry name" value="SCP DOMAIN-CONTAINING PROTEIN"/>
    <property type="match status" value="1"/>
</dbReference>
<evidence type="ECO:0000259" key="1">
    <source>
        <dbReference type="Pfam" id="PF00188"/>
    </source>
</evidence>
<dbReference type="EMBL" id="JANBUH010000031">
    <property type="protein sequence ID" value="KAJ2756272.1"/>
    <property type="molecule type" value="Genomic_DNA"/>
</dbReference>
<feature type="domain" description="SCP" evidence="1">
    <location>
        <begin position="7"/>
        <end position="114"/>
    </location>
</feature>
<proteinExistence type="predicted"/>
<protein>
    <recommendedName>
        <fullName evidence="1">SCP domain-containing protein</fullName>
    </recommendedName>
</protein>
<dbReference type="OrthoDB" id="568194at2759"/>